<dbReference type="SUPFAM" id="SSF48452">
    <property type="entry name" value="TPR-like"/>
    <property type="match status" value="1"/>
</dbReference>
<proteinExistence type="predicted"/>
<name>A0ABQ2C060_9FLAO</name>
<sequence>MAQNYLEGKRLYCESKSPEALRLFNIGIKTLNLNKSLEKKYLKKTSEVFLNAYKADSTFCDAMFFAGYSLRLMNDEYATVCYYMADSLSNNKSIEFKINLAAEAMKFGNNEGFQLARKKYIETIKYFPESPEGYYGLALTSTIFKDLEEGLENLNIAIKRYNELGLKINEDLFFLKGTLLTLNGNYLAGLEYLEKSSSFKDNENYKIYYSLCLLKTSEVKEDKIMRRKAKRVYNKIVDKNKIPEDIRLLLVF</sequence>
<evidence type="ECO:0008006" key="3">
    <source>
        <dbReference type="Google" id="ProtNLM"/>
    </source>
</evidence>
<accession>A0ABQ2C060</accession>
<comment type="caution">
    <text evidence="1">The sequence shown here is derived from an EMBL/GenBank/DDBJ whole genome shotgun (WGS) entry which is preliminary data.</text>
</comment>
<dbReference type="Proteomes" id="UP000624701">
    <property type="component" value="Unassembled WGS sequence"/>
</dbReference>
<evidence type="ECO:0000313" key="1">
    <source>
        <dbReference type="EMBL" id="GGI57153.1"/>
    </source>
</evidence>
<dbReference type="Gene3D" id="1.25.40.10">
    <property type="entry name" value="Tetratricopeptide repeat domain"/>
    <property type="match status" value="1"/>
</dbReference>
<dbReference type="EMBL" id="BMDQ01000001">
    <property type="protein sequence ID" value="GGI57153.1"/>
    <property type="molecule type" value="Genomic_DNA"/>
</dbReference>
<gene>
    <name evidence="1" type="ORF">GCM10011444_14620</name>
</gene>
<reference evidence="2" key="1">
    <citation type="journal article" date="2019" name="Int. J. Syst. Evol. Microbiol.">
        <title>The Global Catalogue of Microorganisms (GCM) 10K type strain sequencing project: providing services to taxonomists for standard genome sequencing and annotation.</title>
        <authorList>
            <consortium name="The Broad Institute Genomics Platform"/>
            <consortium name="The Broad Institute Genome Sequencing Center for Infectious Disease"/>
            <person name="Wu L."/>
            <person name="Ma J."/>
        </authorList>
    </citation>
    <scope>NUCLEOTIDE SEQUENCE [LARGE SCALE GENOMIC DNA]</scope>
    <source>
        <strain evidence="2">CCM 8681</strain>
    </source>
</reference>
<evidence type="ECO:0000313" key="2">
    <source>
        <dbReference type="Proteomes" id="UP000624701"/>
    </source>
</evidence>
<dbReference type="InterPro" id="IPR011990">
    <property type="entry name" value="TPR-like_helical_dom_sf"/>
</dbReference>
<protein>
    <recommendedName>
        <fullName evidence="3">Tetratricopeptide repeat protein</fullName>
    </recommendedName>
</protein>
<keyword evidence="2" id="KW-1185">Reference proteome</keyword>
<organism evidence="1 2">
    <name type="scientific">Winogradskyella haliclonae</name>
    <dbReference type="NCBI Taxonomy" id="2048558"/>
    <lineage>
        <taxon>Bacteria</taxon>
        <taxon>Pseudomonadati</taxon>
        <taxon>Bacteroidota</taxon>
        <taxon>Flavobacteriia</taxon>
        <taxon>Flavobacteriales</taxon>
        <taxon>Flavobacteriaceae</taxon>
        <taxon>Winogradskyella</taxon>
    </lineage>
</organism>